<dbReference type="Proteomes" id="UP000291562">
    <property type="component" value="Chromosome"/>
</dbReference>
<dbReference type="OrthoDB" id="9789940at2"/>
<gene>
    <name evidence="7" type="ORF">ELE36_18505</name>
</gene>
<dbReference type="Pfam" id="PF02104">
    <property type="entry name" value="SURF1"/>
    <property type="match status" value="1"/>
</dbReference>
<dbReference type="PROSITE" id="PS50895">
    <property type="entry name" value="SURF1"/>
    <property type="match status" value="1"/>
</dbReference>
<accession>A0A411HNZ5</accession>
<evidence type="ECO:0000256" key="5">
    <source>
        <dbReference type="ARBA" id="ARBA00023136"/>
    </source>
</evidence>
<comment type="subcellular location">
    <subcellularLocation>
        <location evidence="6">Cell membrane</location>
        <topology evidence="6">Multi-pass membrane protein</topology>
    </subcellularLocation>
    <subcellularLocation>
        <location evidence="1">Membrane</location>
    </subcellularLocation>
</comment>
<evidence type="ECO:0000256" key="6">
    <source>
        <dbReference type="RuleBase" id="RU363076"/>
    </source>
</evidence>
<dbReference type="CDD" id="cd06662">
    <property type="entry name" value="SURF1"/>
    <property type="match status" value="1"/>
</dbReference>
<evidence type="ECO:0000256" key="4">
    <source>
        <dbReference type="ARBA" id="ARBA00022989"/>
    </source>
</evidence>
<protein>
    <recommendedName>
        <fullName evidence="6">SURF1-like protein</fullName>
    </recommendedName>
</protein>
<evidence type="ECO:0000313" key="7">
    <source>
        <dbReference type="EMBL" id="QBB72196.1"/>
    </source>
</evidence>
<reference evidence="7 8" key="1">
    <citation type="submission" date="2019-01" db="EMBL/GenBank/DDBJ databases">
        <title>Pseudolysobacter antarctica gen. nov., sp. nov., isolated from Fildes Peninsula, Antarctica.</title>
        <authorList>
            <person name="Wei Z."/>
            <person name="Peng F."/>
        </authorList>
    </citation>
    <scope>NUCLEOTIDE SEQUENCE [LARGE SCALE GENOMIC DNA]</scope>
    <source>
        <strain evidence="7 8">AQ6-296</strain>
    </source>
</reference>
<organism evidence="7 8">
    <name type="scientific">Pseudolysobacter antarcticus</name>
    <dbReference type="NCBI Taxonomy" id="2511995"/>
    <lineage>
        <taxon>Bacteria</taxon>
        <taxon>Pseudomonadati</taxon>
        <taxon>Pseudomonadota</taxon>
        <taxon>Gammaproteobacteria</taxon>
        <taxon>Lysobacterales</taxon>
        <taxon>Rhodanobacteraceae</taxon>
        <taxon>Pseudolysobacter</taxon>
    </lineage>
</organism>
<dbReference type="AlphaFoldDB" id="A0A411HNZ5"/>
<dbReference type="KEGG" id="xbc:ELE36_18505"/>
<name>A0A411HNZ5_9GAMM</name>
<proteinExistence type="inferred from homology"/>
<evidence type="ECO:0000256" key="1">
    <source>
        <dbReference type="ARBA" id="ARBA00004370"/>
    </source>
</evidence>
<dbReference type="PANTHER" id="PTHR23427">
    <property type="entry name" value="SURFEIT LOCUS PROTEIN"/>
    <property type="match status" value="1"/>
</dbReference>
<keyword evidence="6" id="KW-1003">Cell membrane</keyword>
<feature type="transmembrane region" description="Helical" evidence="6">
    <location>
        <begin position="23"/>
        <end position="42"/>
    </location>
</feature>
<feature type="transmembrane region" description="Helical" evidence="6">
    <location>
        <begin position="230"/>
        <end position="249"/>
    </location>
</feature>
<dbReference type="InterPro" id="IPR002994">
    <property type="entry name" value="Surf1/Shy1"/>
</dbReference>
<evidence type="ECO:0000313" key="8">
    <source>
        <dbReference type="Proteomes" id="UP000291562"/>
    </source>
</evidence>
<dbReference type="GO" id="GO:0005886">
    <property type="term" value="C:plasma membrane"/>
    <property type="evidence" value="ECO:0007669"/>
    <property type="project" value="UniProtKB-SubCell"/>
</dbReference>
<evidence type="ECO:0000256" key="3">
    <source>
        <dbReference type="ARBA" id="ARBA00022692"/>
    </source>
</evidence>
<keyword evidence="4 6" id="KW-1133">Transmembrane helix</keyword>
<keyword evidence="5 6" id="KW-0472">Membrane</keyword>
<keyword evidence="3 6" id="KW-0812">Transmembrane</keyword>
<dbReference type="InterPro" id="IPR045214">
    <property type="entry name" value="Surf1/Surf4"/>
</dbReference>
<dbReference type="PANTHER" id="PTHR23427:SF2">
    <property type="entry name" value="SURFEIT LOCUS PROTEIN 1"/>
    <property type="match status" value="1"/>
</dbReference>
<keyword evidence="8" id="KW-1185">Reference proteome</keyword>
<dbReference type="EMBL" id="CP035704">
    <property type="protein sequence ID" value="QBB72196.1"/>
    <property type="molecule type" value="Genomic_DNA"/>
</dbReference>
<evidence type="ECO:0000256" key="2">
    <source>
        <dbReference type="ARBA" id="ARBA00007165"/>
    </source>
</evidence>
<comment type="similarity">
    <text evidence="2 6">Belongs to the SURF1 family.</text>
</comment>
<sequence length="250" mass="27757">MISLVIIGVPAVSVTKRWHRPSAFALLLTLAGIGTFVWLGLWQLDRGREKDALLLAFQTAAAAQVTEFAAAKDLRDTTVYPHLRVSGKFDQQHVYLLDNQPRGSAIGVEVFVPFKVAGESRSLLVNRGWLAWPANRHELPELPPLPEGEIELHGIYAPISGGGIHLGGNSLPTQTHWPKLTIFMDADAIAADLGDVLLPRQLLLDADANSGFVREWIPTFMAPERHRAYAFQWFTFALVALVIFAKLHWR</sequence>